<organism evidence="2 3">
    <name type="scientific">Fusarium piperis</name>
    <dbReference type="NCBI Taxonomy" id="1435070"/>
    <lineage>
        <taxon>Eukaryota</taxon>
        <taxon>Fungi</taxon>
        <taxon>Dikarya</taxon>
        <taxon>Ascomycota</taxon>
        <taxon>Pezizomycotina</taxon>
        <taxon>Sordariomycetes</taxon>
        <taxon>Hypocreomycetidae</taxon>
        <taxon>Hypocreales</taxon>
        <taxon>Nectriaceae</taxon>
        <taxon>Fusarium</taxon>
        <taxon>Fusarium solani species complex</taxon>
    </lineage>
</organism>
<evidence type="ECO:0000313" key="3">
    <source>
        <dbReference type="Proteomes" id="UP001140502"/>
    </source>
</evidence>
<dbReference type="EMBL" id="JAPEUR010000401">
    <property type="protein sequence ID" value="KAJ4310001.1"/>
    <property type="molecule type" value="Genomic_DNA"/>
</dbReference>
<gene>
    <name evidence="2" type="ORF">N0V84_011201</name>
</gene>
<keyword evidence="3" id="KW-1185">Reference proteome</keyword>
<reference evidence="2" key="1">
    <citation type="submission" date="2022-10" db="EMBL/GenBank/DDBJ databases">
        <title>Tapping the CABI collections for fungal endophytes: first genome assemblies for Collariella, Neodidymelliopsis, Ascochyta clinopodiicola, Didymella pomorum, Didymosphaeria variabile, Neocosmospora piperis and Neocucurbitaria cava.</title>
        <authorList>
            <person name="Hill R."/>
        </authorList>
    </citation>
    <scope>NUCLEOTIDE SEQUENCE</scope>
    <source>
        <strain evidence="2">IMI 366586</strain>
    </source>
</reference>
<name>A0A9W8TEC6_9HYPO</name>
<protein>
    <submittedName>
        <fullName evidence="2">Uncharacterized protein</fullName>
    </submittedName>
</protein>
<keyword evidence="1" id="KW-0472">Membrane</keyword>
<accession>A0A9W8TEC6</accession>
<keyword evidence="1" id="KW-1133">Transmembrane helix</keyword>
<evidence type="ECO:0000256" key="1">
    <source>
        <dbReference type="SAM" id="Phobius"/>
    </source>
</evidence>
<keyword evidence="1" id="KW-0812">Transmembrane</keyword>
<sequence>MADMPVSATDPAAHPYFPPGAVITGYVANDKDVTELMVKFGAVTGAVVGFALWLTARSRYPLRAIDRFAAAWFALCEL</sequence>
<evidence type="ECO:0000313" key="2">
    <source>
        <dbReference type="EMBL" id="KAJ4310001.1"/>
    </source>
</evidence>
<dbReference type="Proteomes" id="UP001140502">
    <property type="component" value="Unassembled WGS sequence"/>
</dbReference>
<proteinExistence type="predicted"/>
<dbReference type="OrthoDB" id="58557at2759"/>
<dbReference type="AlphaFoldDB" id="A0A9W8TEC6"/>
<comment type="caution">
    <text evidence="2">The sequence shown here is derived from an EMBL/GenBank/DDBJ whole genome shotgun (WGS) entry which is preliminary data.</text>
</comment>
<feature type="transmembrane region" description="Helical" evidence="1">
    <location>
        <begin position="36"/>
        <end position="56"/>
    </location>
</feature>